<dbReference type="PANTHER" id="PTHR42940:SF5">
    <property type="entry name" value="ALCOHOL DEHYDROGENASE 2"/>
    <property type="match status" value="1"/>
</dbReference>
<evidence type="ECO:0000259" key="7">
    <source>
        <dbReference type="SMART" id="SM00829"/>
    </source>
</evidence>
<dbReference type="SUPFAM" id="SSF51735">
    <property type="entry name" value="NAD(P)-binding Rossmann-fold domains"/>
    <property type="match status" value="1"/>
</dbReference>
<dbReference type="InterPro" id="IPR013149">
    <property type="entry name" value="ADH-like_C"/>
</dbReference>
<dbReference type="InterPro" id="IPR011032">
    <property type="entry name" value="GroES-like_sf"/>
</dbReference>
<dbReference type="EMBL" id="QLNT01000007">
    <property type="protein sequence ID" value="KAF3072962.1"/>
    <property type="molecule type" value="Genomic_DNA"/>
</dbReference>
<dbReference type="InterPro" id="IPR020843">
    <property type="entry name" value="ER"/>
</dbReference>
<dbReference type="Pfam" id="PF08240">
    <property type="entry name" value="ADH_N"/>
    <property type="match status" value="1"/>
</dbReference>
<dbReference type="GO" id="GO:0005737">
    <property type="term" value="C:cytoplasm"/>
    <property type="evidence" value="ECO:0007669"/>
    <property type="project" value="TreeGrafter"/>
</dbReference>
<evidence type="ECO:0000313" key="8">
    <source>
        <dbReference type="EMBL" id="KAF3072962.1"/>
    </source>
</evidence>
<evidence type="ECO:0000256" key="1">
    <source>
        <dbReference type="ARBA" id="ARBA00001947"/>
    </source>
</evidence>
<dbReference type="AlphaFoldDB" id="A0A9P5CG43"/>
<dbReference type="Gene3D" id="3.90.180.10">
    <property type="entry name" value="Medium-chain alcohol dehydrogenases, catalytic domain"/>
    <property type="match status" value="1"/>
</dbReference>
<keyword evidence="3" id="KW-0479">Metal-binding</keyword>
<dbReference type="GO" id="GO:0046872">
    <property type="term" value="F:metal ion binding"/>
    <property type="evidence" value="ECO:0007669"/>
    <property type="project" value="UniProtKB-KW"/>
</dbReference>
<comment type="similarity">
    <text evidence="2">Belongs to the zinc-containing alcohol dehydrogenase family.</text>
</comment>
<dbReference type="InterPro" id="IPR013154">
    <property type="entry name" value="ADH-like_N"/>
</dbReference>
<dbReference type="Gene3D" id="3.40.50.720">
    <property type="entry name" value="NAD(P)-binding Rossmann-like Domain"/>
    <property type="match status" value="1"/>
</dbReference>
<accession>A0A9P5CG43</accession>
<dbReference type="SUPFAM" id="SSF50129">
    <property type="entry name" value="GroES-like"/>
    <property type="match status" value="1"/>
</dbReference>
<sequence length="367" mass="38698">MPEELEESLQGLINRAVVYSDPGASLETAVVDLPVPQPADGEVLVRLYYSGVCHTDVSFCLNALPGLRVLTPKGVGVVVAHGPGVTSPPIGSRVGIKYAADACLTCDNCIEGAEASCLNIKVSGYFTPGTFQQYCIATARYVTPIPDNLDLAAAAPLMCGGVTVYTALRKAGLRPGDWVAVFGAGGGLGHLGIQYAKAMGGRVIALDVGSKKDFCLSQAADEFIDITQFGVDEDLAAKVKSLSNGGVRISLQCTSSSRAYAQAFSSLCFRGTLVCIGVPPNPVSFAPNISAIVGQELRIISAKTGNRVDVKECLNLAARGFIKCHYQIRKMSELTNATNWNTDPTQVFKEMQAGLIEGRAILDLDGM</sequence>
<keyword evidence="6" id="KW-0520">NAD</keyword>
<keyword evidence="5" id="KW-0560">Oxidoreductase</keyword>
<evidence type="ECO:0000256" key="2">
    <source>
        <dbReference type="ARBA" id="ARBA00008072"/>
    </source>
</evidence>
<dbReference type="Pfam" id="PF00107">
    <property type="entry name" value="ADH_zinc_N"/>
    <property type="match status" value="1"/>
</dbReference>
<comment type="cofactor">
    <cofactor evidence="1">
        <name>Zn(2+)</name>
        <dbReference type="ChEBI" id="CHEBI:29105"/>
    </cofactor>
</comment>
<dbReference type="Proteomes" id="UP000801864">
    <property type="component" value="Unassembled WGS sequence"/>
</dbReference>
<evidence type="ECO:0000313" key="9">
    <source>
        <dbReference type="Proteomes" id="UP000801864"/>
    </source>
</evidence>
<dbReference type="FunFam" id="3.40.50.720:FF:000039">
    <property type="entry name" value="Alcohol dehydrogenase AdhP"/>
    <property type="match status" value="1"/>
</dbReference>
<dbReference type="GO" id="GO:0004022">
    <property type="term" value="F:alcohol dehydrogenase (NAD+) activity"/>
    <property type="evidence" value="ECO:0007669"/>
    <property type="project" value="TreeGrafter"/>
</dbReference>
<evidence type="ECO:0000256" key="5">
    <source>
        <dbReference type="ARBA" id="ARBA00023002"/>
    </source>
</evidence>
<comment type="caution">
    <text evidence="8">The sequence shown here is derived from an EMBL/GenBank/DDBJ whole genome shotgun (WGS) entry which is preliminary data.</text>
</comment>
<dbReference type="InterPro" id="IPR036291">
    <property type="entry name" value="NAD(P)-bd_dom_sf"/>
</dbReference>
<organism evidence="8 9">
    <name type="scientific">Trichoderma lentiforme</name>
    <dbReference type="NCBI Taxonomy" id="1567552"/>
    <lineage>
        <taxon>Eukaryota</taxon>
        <taxon>Fungi</taxon>
        <taxon>Dikarya</taxon>
        <taxon>Ascomycota</taxon>
        <taxon>Pezizomycotina</taxon>
        <taxon>Sordariomycetes</taxon>
        <taxon>Hypocreomycetidae</taxon>
        <taxon>Hypocreales</taxon>
        <taxon>Hypocreaceae</taxon>
        <taxon>Trichoderma</taxon>
    </lineage>
</organism>
<evidence type="ECO:0000256" key="3">
    <source>
        <dbReference type="ARBA" id="ARBA00022723"/>
    </source>
</evidence>
<proteinExistence type="inferred from homology"/>
<gene>
    <name evidence="8" type="ORF">CFAM422_005017</name>
</gene>
<keyword evidence="4" id="KW-0862">Zinc</keyword>
<reference evidence="8 9" key="1">
    <citation type="submission" date="2018-06" db="EMBL/GenBank/DDBJ databases">
        <title>Genome analysis of cellulolytic fungus Trichoderma lentiforme CFAM-422.</title>
        <authorList>
            <person name="Steindorff A.S."/>
            <person name="Formighieri E.F."/>
            <person name="Midorikawa G.E.O."/>
            <person name="Tamietti M.S."/>
            <person name="Ramos E.Z."/>
            <person name="Silva A.S."/>
            <person name="Bon E.P.S."/>
            <person name="Mendes T.D."/>
            <person name="Damaso M.C.T."/>
            <person name="Favaro L.C.L."/>
        </authorList>
    </citation>
    <scope>NUCLEOTIDE SEQUENCE [LARGE SCALE GENOMIC DNA]</scope>
    <source>
        <strain evidence="8 9">CFAM-422</strain>
    </source>
</reference>
<name>A0A9P5CG43_9HYPO</name>
<dbReference type="PANTHER" id="PTHR42940">
    <property type="entry name" value="ALCOHOL DEHYDROGENASE 1-RELATED"/>
    <property type="match status" value="1"/>
</dbReference>
<feature type="domain" description="Enoyl reductase (ER)" evidence="7">
    <location>
        <begin position="23"/>
        <end position="362"/>
    </location>
</feature>
<protein>
    <submittedName>
        <fullName evidence="8">Alcohol dehydrogenase 2</fullName>
    </submittedName>
</protein>
<evidence type="ECO:0000256" key="6">
    <source>
        <dbReference type="ARBA" id="ARBA00023027"/>
    </source>
</evidence>
<evidence type="ECO:0000256" key="4">
    <source>
        <dbReference type="ARBA" id="ARBA00022833"/>
    </source>
</evidence>
<dbReference type="CDD" id="cd08297">
    <property type="entry name" value="CAD3"/>
    <property type="match status" value="1"/>
</dbReference>
<keyword evidence="9" id="KW-1185">Reference proteome</keyword>
<dbReference type="SMART" id="SM00829">
    <property type="entry name" value="PKS_ER"/>
    <property type="match status" value="1"/>
</dbReference>